<dbReference type="EMBL" id="AJVK01059120">
    <property type="status" value="NOT_ANNOTATED_CDS"/>
    <property type="molecule type" value="Genomic_DNA"/>
</dbReference>
<evidence type="ECO:0000256" key="11">
    <source>
        <dbReference type="RuleBase" id="RU362132"/>
    </source>
</evidence>
<dbReference type="Proteomes" id="UP000092462">
    <property type="component" value="Unassembled WGS sequence"/>
</dbReference>
<sequence length="613" mass="67170">MARYRPIQTFLSDFLLPKRKFSLFCPKKPQKLPDHPLLQVKKFSSVMTEVDGNTILAESLKKQGIEYVFGIIGIPVIELSMAMQAAGLKFIGMRNEQSACYAAQAIGYLTGKPGVCLVVSGPGLLHCTGGMANAQINCWPLVVIAGSTSVDHEGIGGFQECPQIELSRPYCKYAARPHSASLIGQHVEKAVRLASYGRPGVSYLDFPGNILQAKVDASAVDYYVHPAPPLSYPEPKSIQEAANLLALAKRPLVIIGKGAAYARAEGAIRKLIQNSNLPFLATPMGKGVVPDTAPQCVASARTLALQKADVILLLGARLNWILHFGRPPRFAGDVKVIQVDLCPEEMHNSILSRVAVQSDILPFAEGLFMKLAQKRFIFNGEKDWWKELKGQCMKNQKTVSQMALDTSTPLNYYAVFHHLQQIIPKDAIIVSEGANTMDIGRSMLHNSLARHRLDAGTFGTMGVGPGFAIAAALFCRDYFPGKKVICVEGDSAFGFSGMEIETMVRYRLPIVIVVVNNGGIYGGFDQESYDTIRSDGDLTQVTPPSALTVETRYENMMGLFNQKGYFVREIPELQKAVQESLTLTDRPTIINVIISPSAVRKQQTFGWLTESKL</sequence>
<dbReference type="InterPro" id="IPR012001">
    <property type="entry name" value="Thiamin_PyroP_enz_TPP-bd_dom"/>
</dbReference>
<comment type="catalytic activity">
    <reaction evidence="8">
        <text>an (R)-2-hydroxy-long-chain-fatty acyl-CoA = a long-chain fatty aldehyde + formyl-CoA</text>
        <dbReference type="Rhea" id="RHEA:67444"/>
        <dbReference type="ChEBI" id="CHEBI:17176"/>
        <dbReference type="ChEBI" id="CHEBI:57376"/>
        <dbReference type="ChEBI" id="CHEBI:170012"/>
        <dbReference type="EC" id="4.1.2.63"/>
    </reaction>
    <physiologicalReaction direction="left-to-right" evidence="8">
        <dbReference type="Rhea" id="RHEA:67445"/>
    </physiologicalReaction>
</comment>
<dbReference type="FunFam" id="3.40.50.970:FF:000027">
    <property type="entry name" value="2-hydroxyacyl-CoA lyase 1"/>
    <property type="match status" value="1"/>
</dbReference>
<dbReference type="Gene3D" id="3.40.50.970">
    <property type="match status" value="2"/>
</dbReference>
<comment type="cofactor">
    <cofactor evidence="1">
        <name>thiamine diphosphate</name>
        <dbReference type="ChEBI" id="CHEBI:58937"/>
    </cofactor>
</comment>
<dbReference type="GO" id="GO:0106359">
    <property type="term" value="F:2-hydroxyacyl-CoA lyase activity"/>
    <property type="evidence" value="ECO:0007669"/>
    <property type="project" value="UniProtKB-EC"/>
</dbReference>
<dbReference type="Pfam" id="PF00205">
    <property type="entry name" value="TPP_enzyme_M"/>
    <property type="match status" value="1"/>
</dbReference>
<comment type="catalytic activity">
    <reaction evidence="10">
        <text>2-hydroxyoctadecanoyl-CoA = heptadecanal + formyl-CoA</text>
        <dbReference type="Rhea" id="RHEA:55196"/>
        <dbReference type="ChEBI" id="CHEBI:57376"/>
        <dbReference type="ChEBI" id="CHEBI:74116"/>
        <dbReference type="ChEBI" id="CHEBI:138631"/>
    </reaction>
    <physiologicalReaction direction="left-to-right" evidence="10">
        <dbReference type="Rhea" id="RHEA:55197"/>
    </physiologicalReaction>
</comment>
<evidence type="ECO:0000256" key="8">
    <source>
        <dbReference type="ARBA" id="ARBA00044454"/>
    </source>
</evidence>
<dbReference type="FunFam" id="3.40.50.1220:FF:000006">
    <property type="entry name" value="2-hydroxyacyl-CoA lyase 1"/>
    <property type="match status" value="1"/>
</dbReference>
<evidence type="ECO:0000259" key="14">
    <source>
        <dbReference type="Pfam" id="PF02776"/>
    </source>
</evidence>
<proteinExistence type="inferred from homology"/>
<reference evidence="15" key="1">
    <citation type="submission" date="2022-08" db="UniProtKB">
        <authorList>
            <consortium name="EnsemblMetazoa"/>
        </authorList>
    </citation>
    <scope>IDENTIFICATION</scope>
    <source>
        <strain evidence="15">Israel</strain>
    </source>
</reference>
<feature type="domain" description="Thiamine pyrophosphate enzyme TPP-binding" evidence="13">
    <location>
        <begin position="438"/>
        <end position="592"/>
    </location>
</feature>
<dbReference type="InterPro" id="IPR029061">
    <property type="entry name" value="THDP-binding"/>
</dbReference>
<evidence type="ECO:0000259" key="12">
    <source>
        <dbReference type="Pfam" id="PF00205"/>
    </source>
</evidence>
<dbReference type="VEuPathDB" id="VectorBase:PPAPM1_009361"/>
<dbReference type="PANTHER" id="PTHR43710">
    <property type="entry name" value="2-HYDROXYACYL-COA LYASE"/>
    <property type="match status" value="1"/>
</dbReference>
<evidence type="ECO:0000259" key="13">
    <source>
        <dbReference type="Pfam" id="PF02775"/>
    </source>
</evidence>
<dbReference type="CDD" id="cd07035">
    <property type="entry name" value="TPP_PYR_POX_like"/>
    <property type="match status" value="1"/>
</dbReference>
<dbReference type="InterPro" id="IPR011766">
    <property type="entry name" value="TPP_enzyme_TPP-bd"/>
</dbReference>
<evidence type="ECO:0000256" key="9">
    <source>
        <dbReference type="ARBA" id="ARBA00044518"/>
    </source>
</evidence>
<dbReference type="Pfam" id="PF02775">
    <property type="entry name" value="TPP_enzyme_C"/>
    <property type="match status" value="1"/>
</dbReference>
<dbReference type="EC" id="4.1.2.63" evidence="9"/>
<feature type="domain" description="Thiamine pyrophosphate enzyme N-terminal TPP-binding" evidence="14">
    <location>
        <begin position="52"/>
        <end position="165"/>
    </location>
</feature>
<keyword evidence="5 11" id="KW-0786">Thiamine pyrophosphate</keyword>
<dbReference type="GO" id="GO:0005777">
    <property type="term" value="C:peroxisome"/>
    <property type="evidence" value="ECO:0007669"/>
    <property type="project" value="TreeGrafter"/>
</dbReference>
<evidence type="ECO:0000256" key="10">
    <source>
        <dbReference type="ARBA" id="ARBA00048738"/>
    </source>
</evidence>
<dbReference type="InterPro" id="IPR029035">
    <property type="entry name" value="DHS-like_NAD/FAD-binding_dom"/>
</dbReference>
<dbReference type="EnsemblMetazoa" id="PPAI006945-RA">
    <property type="protein sequence ID" value="PPAI006945-PA"/>
    <property type="gene ID" value="PPAI006945"/>
</dbReference>
<dbReference type="SUPFAM" id="SSF52467">
    <property type="entry name" value="DHS-like NAD/FAD-binding domain"/>
    <property type="match status" value="1"/>
</dbReference>
<keyword evidence="6" id="KW-0456">Lyase</keyword>
<dbReference type="Pfam" id="PF02776">
    <property type="entry name" value="TPP_enzyme_N"/>
    <property type="match status" value="1"/>
</dbReference>
<comment type="similarity">
    <text evidence="2 11">Belongs to the TPP enzyme family.</text>
</comment>
<organism evidence="15 16">
    <name type="scientific">Phlebotomus papatasi</name>
    <name type="common">Sandfly</name>
    <dbReference type="NCBI Taxonomy" id="29031"/>
    <lineage>
        <taxon>Eukaryota</taxon>
        <taxon>Metazoa</taxon>
        <taxon>Ecdysozoa</taxon>
        <taxon>Arthropoda</taxon>
        <taxon>Hexapoda</taxon>
        <taxon>Insecta</taxon>
        <taxon>Pterygota</taxon>
        <taxon>Neoptera</taxon>
        <taxon>Endopterygota</taxon>
        <taxon>Diptera</taxon>
        <taxon>Nematocera</taxon>
        <taxon>Psychodoidea</taxon>
        <taxon>Psychodidae</taxon>
        <taxon>Phlebotomus</taxon>
        <taxon>Phlebotomus</taxon>
    </lineage>
</organism>
<dbReference type="GO" id="GO:0001561">
    <property type="term" value="P:fatty acid alpha-oxidation"/>
    <property type="evidence" value="ECO:0007669"/>
    <property type="project" value="TreeGrafter"/>
</dbReference>
<comment type="catalytic activity">
    <reaction evidence="7">
        <text>a 2-hydroxy-3-methyl fatty acyl-CoA = a 2-methyl-branched fatty aldehyde + formyl-CoA</text>
        <dbReference type="Rhea" id="RHEA:25375"/>
        <dbReference type="ChEBI" id="CHEBI:49188"/>
        <dbReference type="ChEBI" id="CHEBI:57376"/>
        <dbReference type="ChEBI" id="CHEBI:58783"/>
        <dbReference type="EC" id="4.1.2.63"/>
    </reaction>
    <physiologicalReaction direction="left-to-right" evidence="7">
        <dbReference type="Rhea" id="RHEA:25376"/>
    </physiologicalReaction>
</comment>
<accession>A0A1B0DFY4</accession>
<dbReference type="CDD" id="cd02004">
    <property type="entry name" value="TPP_BZL_OCoD_HPCL"/>
    <property type="match status" value="1"/>
</dbReference>
<keyword evidence="16" id="KW-1185">Reference proteome</keyword>
<dbReference type="InterPro" id="IPR012000">
    <property type="entry name" value="Thiamin_PyroP_enz_cen_dom"/>
</dbReference>
<keyword evidence="3" id="KW-0479">Metal-binding</keyword>
<evidence type="ECO:0000313" key="16">
    <source>
        <dbReference type="Proteomes" id="UP000092462"/>
    </source>
</evidence>
<evidence type="ECO:0000256" key="7">
    <source>
        <dbReference type="ARBA" id="ARBA00044451"/>
    </source>
</evidence>
<dbReference type="AlphaFoldDB" id="A0A1B0DFY4"/>
<name>A0A1B0DFY4_PHLPP</name>
<evidence type="ECO:0000256" key="5">
    <source>
        <dbReference type="ARBA" id="ARBA00023052"/>
    </source>
</evidence>
<dbReference type="FunFam" id="3.40.50.970:FF:000067">
    <property type="entry name" value="2-hydroxyacyl-CoA lyase 1"/>
    <property type="match status" value="1"/>
</dbReference>
<evidence type="ECO:0000256" key="1">
    <source>
        <dbReference type="ARBA" id="ARBA00001964"/>
    </source>
</evidence>
<dbReference type="VEuPathDB" id="VectorBase:PPAI006945"/>
<dbReference type="GO" id="GO:0030976">
    <property type="term" value="F:thiamine pyrophosphate binding"/>
    <property type="evidence" value="ECO:0007669"/>
    <property type="project" value="InterPro"/>
</dbReference>
<dbReference type="SUPFAM" id="SSF52518">
    <property type="entry name" value="Thiamin diphosphate-binding fold (THDP-binding)"/>
    <property type="match status" value="2"/>
</dbReference>
<dbReference type="GO" id="GO:0000287">
    <property type="term" value="F:magnesium ion binding"/>
    <property type="evidence" value="ECO:0007669"/>
    <property type="project" value="InterPro"/>
</dbReference>
<dbReference type="Gene3D" id="3.40.50.1220">
    <property type="entry name" value="TPP-binding domain"/>
    <property type="match status" value="1"/>
</dbReference>
<evidence type="ECO:0000313" key="15">
    <source>
        <dbReference type="EnsemblMetazoa" id="PPAI006945-PA"/>
    </source>
</evidence>
<evidence type="ECO:0000256" key="4">
    <source>
        <dbReference type="ARBA" id="ARBA00022842"/>
    </source>
</evidence>
<feature type="domain" description="Thiamine pyrophosphate enzyme central" evidence="12">
    <location>
        <begin position="238"/>
        <end position="365"/>
    </location>
</feature>
<dbReference type="PANTHER" id="PTHR43710:SF2">
    <property type="entry name" value="2-HYDROXYACYL-COA LYASE 1"/>
    <property type="match status" value="1"/>
</dbReference>
<protein>
    <recommendedName>
        <fullName evidence="9">2-hydroxyacyl-CoA lyase</fullName>
        <ecNumber evidence="9">4.1.2.63</ecNumber>
    </recommendedName>
</protein>
<dbReference type="InterPro" id="IPR045025">
    <property type="entry name" value="HACL1-like"/>
</dbReference>
<evidence type="ECO:0000256" key="2">
    <source>
        <dbReference type="ARBA" id="ARBA00007812"/>
    </source>
</evidence>
<keyword evidence="4" id="KW-0460">Magnesium</keyword>
<evidence type="ECO:0000256" key="6">
    <source>
        <dbReference type="ARBA" id="ARBA00023239"/>
    </source>
</evidence>
<evidence type="ECO:0000256" key="3">
    <source>
        <dbReference type="ARBA" id="ARBA00022723"/>
    </source>
</evidence>